<evidence type="ECO:0000313" key="12">
    <source>
        <dbReference type="EMBL" id="MEJ8542226.1"/>
    </source>
</evidence>
<dbReference type="GO" id="GO:0016874">
    <property type="term" value="F:ligase activity"/>
    <property type="evidence" value="ECO:0007669"/>
    <property type="project" value="UniProtKB-KW"/>
</dbReference>
<comment type="cofactor">
    <cofactor evidence="11">
        <name>Zn(2+)</name>
        <dbReference type="ChEBI" id="CHEBI:29105"/>
    </cofactor>
    <text evidence="11">Binds 1 zinc ion per subunit.</text>
</comment>
<dbReference type="InterPro" id="IPR018317">
    <property type="entry name" value="QueC"/>
</dbReference>
<keyword evidence="3 11" id="KW-0479">Metal-binding</keyword>
<keyword evidence="6 11" id="KW-0067">ATP-binding</keyword>
<sequence length="224" mass="24868">MMRKAISILSAGMDSSVSTALLSREYDISAITFDYGQRSAQMEVRYARKLSEYLGIEHRVIELPWLGELGGSVLTDDGELPSPGDLDDVEECLETARKVWVPGRNIVFTSVGVSFAEALDADAVIVGWDREEAATFPDNSREFLEAFNSLLGIGTLRGVRVLAPVIDMTKKEIVEAGMEMDFPFELTYSCYTGEDVHCGVCESCLRRRRAFELAGAEDPTEYRE</sequence>
<evidence type="ECO:0000256" key="6">
    <source>
        <dbReference type="ARBA" id="ARBA00022840"/>
    </source>
</evidence>
<evidence type="ECO:0000256" key="2">
    <source>
        <dbReference type="ARBA" id="ARBA00022598"/>
    </source>
</evidence>
<keyword evidence="13" id="KW-1185">Reference proteome</keyword>
<evidence type="ECO:0000256" key="9">
    <source>
        <dbReference type="ARBA" id="ARBA00039149"/>
    </source>
</evidence>
<evidence type="ECO:0000256" key="5">
    <source>
        <dbReference type="ARBA" id="ARBA00022833"/>
    </source>
</evidence>
<gene>
    <name evidence="11 12" type="primary">queC</name>
    <name evidence="12" type="ORF">U2150_01780</name>
</gene>
<dbReference type="PANTHER" id="PTHR42914">
    <property type="entry name" value="7-CYANO-7-DEAZAGUANINE SYNTHASE"/>
    <property type="match status" value="1"/>
</dbReference>
<keyword evidence="2 11" id="KW-0436">Ligase</keyword>
<accession>A0ABU8TT47</accession>
<evidence type="ECO:0000256" key="3">
    <source>
        <dbReference type="ARBA" id="ARBA00022723"/>
    </source>
</evidence>
<evidence type="ECO:0000256" key="4">
    <source>
        <dbReference type="ARBA" id="ARBA00022741"/>
    </source>
</evidence>
<evidence type="ECO:0000256" key="11">
    <source>
        <dbReference type="HAMAP-Rule" id="MF_01633"/>
    </source>
</evidence>
<dbReference type="EMBL" id="JAXUHJ010000003">
    <property type="protein sequence ID" value="MEJ8542226.1"/>
    <property type="molecule type" value="Genomic_DNA"/>
</dbReference>
<dbReference type="SUPFAM" id="SSF52402">
    <property type="entry name" value="Adenine nucleotide alpha hydrolases-like"/>
    <property type="match status" value="1"/>
</dbReference>
<evidence type="ECO:0000256" key="1">
    <source>
        <dbReference type="ARBA" id="ARBA00005061"/>
    </source>
</evidence>
<reference evidence="12 13" key="1">
    <citation type="submission" date="2023-12" db="EMBL/GenBank/DDBJ databases">
        <title>Phenotypic and Genomic Characterization of Methanothermobacter wolfeii Strain BSEL, a CO2-Capturing Archaeon with Minimal Nutrient Requirements.</title>
        <authorList>
            <person name="Ale Enriquez F."/>
            <person name="Ahring B.K."/>
        </authorList>
    </citation>
    <scope>NUCLEOTIDE SEQUENCE [LARGE SCALE GENOMIC DNA]</scope>
    <source>
        <strain evidence="12 13">BSEL-1</strain>
    </source>
</reference>
<feature type="binding site" evidence="11">
    <location>
        <begin position="9"/>
        <end position="19"/>
    </location>
    <ligand>
        <name>ATP</name>
        <dbReference type="ChEBI" id="CHEBI:30616"/>
    </ligand>
</feature>
<dbReference type="RefSeq" id="WP_074359383.1">
    <property type="nucleotide sequence ID" value="NZ_JAXUHJ010000003.1"/>
</dbReference>
<comment type="catalytic activity">
    <reaction evidence="10 11">
        <text>7-carboxy-7-carbaguanine + NH4(+) + 2 ATP = 7-cyano-7-carbaguanine + 2 AMP + 2 diphosphate + 2 H(+)</text>
        <dbReference type="Rhea" id="RHEA:27982"/>
        <dbReference type="ChEBI" id="CHEBI:15378"/>
        <dbReference type="ChEBI" id="CHEBI:28938"/>
        <dbReference type="ChEBI" id="CHEBI:30616"/>
        <dbReference type="ChEBI" id="CHEBI:33019"/>
        <dbReference type="ChEBI" id="CHEBI:45075"/>
        <dbReference type="ChEBI" id="CHEBI:61036"/>
        <dbReference type="ChEBI" id="CHEBI:456215"/>
        <dbReference type="EC" id="6.3.4.20"/>
    </reaction>
</comment>
<dbReference type="PIRSF" id="PIRSF006293">
    <property type="entry name" value="ExsB"/>
    <property type="match status" value="1"/>
</dbReference>
<comment type="similarity">
    <text evidence="8 11">Belongs to the QueC family.</text>
</comment>
<name>A0ABU8TT47_METWO</name>
<comment type="pathway">
    <text evidence="1 11">Purine metabolism; 7-cyano-7-deazaguanine biosynthesis.</text>
</comment>
<dbReference type="PANTHER" id="PTHR42914:SF1">
    <property type="entry name" value="7-CYANO-7-DEAZAGUANINE SYNTHASE"/>
    <property type="match status" value="1"/>
</dbReference>
<evidence type="ECO:0000256" key="8">
    <source>
        <dbReference type="ARBA" id="ARBA00037993"/>
    </source>
</evidence>
<feature type="binding site" evidence="11">
    <location>
        <position position="198"/>
    </location>
    <ligand>
        <name>Zn(2+)</name>
        <dbReference type="ChEBI" id="CHEBI:29105"/>
    </ligand>
</feature>
<protein>
    <recommendedName>
        <fullName evidence="9 11">7-cyano-7-deazaguanine synthase</fullName>
        <ecNumber evidence="9 11">6.3.4.20</ecNumber>
    </recommendedName>
    <alternativeName>
        <fullName evidence="11">7-cyano-7-carbaguanine synthase</fullName>
    </alternativeName>
    <alternativeName>
        <fullName evidence="11">Archaeosine biosynthesis protein QueC</fullName>
    </alternativeName>
    <alternativeName>
        <fullName evidence="11">PreQ(0) synthase</fullName>
    </alternativeName>
</protein>
<dbReference type="Gene3D" id="3.40.50.620">
    <property type="entry name" value="HUPs"/>
    <property type="match status" value="1"/>
</dbReference>
<keyword evidence="5 11" id="KW-0862">Zinc</keyword>
<evidence type="ECO:0000256" key="7">
    <source>
        <dbReference type="ARBA" id="ARBA00037768"/>
    </source>
</evidence>
<dbReference type="Proteomes" id="UP001369247">
    <property type="component" value="Unassembled WGS sequence"/>
</dbReference>
<proteinExistence type="inferred from homology"/>
<comment type="function">
    <text evidence="7 11">Catalyzes the ATP-dependent conversion of 7-carboxy-7-deazaguanine (CDG) to 7-cyano-7-deazaguanine (preQ(0)).</text>
</comment>
<feature type="binding site" evidence="11">
    <location>
        <position position="204"/>
    </location>
    <ligand>
        <name>Zn(2+)</name>
        <dbReference type="ChEBI" id="CHEBI:29105"/>
    </ligand>
</feature>
<evidence type="ECO:0000256" key="10">
    <source>
        <dbReference type="ARBA" id="ARBA00047890"/>
    </source>
</evidence>
<dbReference type="Pfam" id="PF06508">
    <property type="entry name" value="QueC"/>
    <property type="match status" value="1"/>
</dbReference>
<dbReference type="InterPro" id="IPR014729">
    <property type="entry name" value="Rossmann-like_a/b/a_fold"/>
</dbReference>
<dbReference type="HAMAP" id="MF_01633">
    <property type="entry name" value="QueC"/>
    <property type="match status" value="1"/>
</dbReference>
<keyword evidence="4 11" id="KW-0547">Nucleotide-binding</keyword>
<evidence type="ECO:0000313" key="13">
    <source>
        <dbReference type="Proteomes" id="UP001369247"/>
    </source>
</evidence>
<comment type="caution">
    <text evidence="12">The sequence shown here is derived from an EMBL/GenBank/DDBJ whole genome shotgun (WGS) entry which is preliminary data.</text>
</comment>
<dbReference type="CDD" id="cd01995">
    <property type="entry name" value="QueC-like"/>
    <property type="match status" value="1"/>
</dbReference>
<dbReference type="NCBIfam" id="TIGR00364">
    <property type="entry name" value="7-cyano-7-deazaguanine synthase QueC"/>
    <property type="match status" value="1"/>
</dbReference>
<feature type="binding site" evidence="11">
    <location>
        <position position="190"/>
    </location>
    <ligand>
        <name>Zn(2+)</name>
        <dbReference type="ChEBI" id="CHEBI:29105"/>
    </ligand>
</feature>
<dbReference type="EC" id="6.3.4.20" evidence="9 11"/>
<organism evidence="12 13">
    <name type="scientific">Methanothermobacter wolfeii</name>
    <name type="common">Methanobacterium wolfei</name>
    <dbReference type="NCBI Taxonomy" id="145261"/>
    <lineage>
        <taxon>Archaea</taxon>
        <taxon>Methanobacteriati</taxon>
        <taxon>Methanobacteriota</taxon>
        <taxon>Methanomada group</taxon>
        <taxon>Methanobacteria</taxon>
        <taxon>Methanobacteriales</taxon>
        <taxon>Methanobacteriaceae</taxon>
        <taxon>Methanothermobacter</taxon>
    </lineage>
</organism>
<feature type="binding site" evidence="11">
    <location>
        <position position="201"/>
    </location>
    <ligand>
        <name>Zn(2+)</name>
        <dbReference type="ChEBI" id="CHEBI:29105"/>
    </ligand>
</feature>